<dbReference type="InterPro" id="IPR004358">
    <property type="entry name" value="Sig_transdc_His_kin-like_C"/>
</dbReference>
<reference evidence="20 21" key="1">
    <citation type="submission" date="2020-02" db="EMBL/GenBank/DDBJ databases">
        <title>Ideonella bacterium strain TBM-1.</title>
        <authorList>
            <person name="Chen W.-M."/>
        </authorList>
    </citation>
    <scope>NUCLEOTIDE SEQUENCE [LARGE SCALE GENOMIC DNA]</scope>
    <source>
        <strain evidence="20 21">TBM-1</strain>
    </source>
</reference>
<dbReference type="PANTHER" id="PTHR45339">
    <property type="entry name" value="HYBRID SIGNAL TRANSDUCTION HISTIDINE KINASE J"/>
    <property type="match status" value="1"/>
</dbReference>
<feature type="domain" description="Response regulatory" evidence="19">
    <location>
        <begin position="717"/>
        <end position="846"/>
    </location>
</feature>
<dbReference type="InterPro" id="IPR036890">
    <property type="entry name" value="HATPase_C_sf"/>
</dbReference>
<keyword evidence="5" id="KW-0732">Signal</keyword>
<dbReference type="Pfam" id="PF02518">
    <property type="entry name" value="HATPase_c"/>
    <property type="match status" value="1"/>
</dbReference>
<evidence type="ECO:0000256" key="3">
    <source>
        <dbReference type="ARBA" id="ARBA00022553"/>
    </source>
</evidence>
<dbReference type="GO" id="GO:0005524">
    <property type="term" value="F:ATP binding"/>
    <property type="evidence" value="ECO:0007669"/>
    <property type="project" value="UniProtKB-KW"/>
</dbReference>
<evidence type="ECO:0000256" key="6">
    <source>
        <dbReference type="ARBA" id="ARBA00022741"/>
    </source>
</evidence>
<keyword evidence="17" id="KW-1133">Transmembrane helix</keyword>
<dbReference type="PRINTS" id="PR00344">
    <property type="entry name" value="BCTRLSENSOR"/>
</dbReference>
<keyword evidence="10" id="KW-0843">Virulence</keyword>
<evidence type="ECO:0000256" key="8">
    <source>
        <dbReference type="ARBA" id="ARBA00022840"/>
    </source>
</evidence>
<keyword evidence="6" id="KW-0547">Nucleotide-binding</keyword>
<dbReference type="FunFam" id="1.10.287.130:FF:000002">
    <property type="entry name" value="Two-component osmosensing histidine kinase"/>
    <property type="match status" value="1"/>
</dbReference>
<keyword evidence="8" id="KW-0067">ATP-binding</keyword>
<evidence type="ECO:0000256" key="16">
    <source>
        <dbReference type="SAM" id="MobiDB-lite"/>
    </source>
</evidence>
<proteinExistence type="predicted"/>
<dbReference type="PROSITE" id="PS50110">
    <property type="entry name" value="RESPONSE_REGULATORY"/>
    <property type="match status" value="1"/>
</dbReference>
<keyword evidence="17" id="KW-0812">Transmembrane</keyword>
<evidence type="ECO:0000256" key="1">
    <source>
        <dbReference type="ARBA" id="ARBA00000085"/>
    </source>
</evidence>
<dbReference type="PANTHER" id="PTHR45339:SF1">
    <property type="entry name" value="HYBRID SIGNAL TRANSDUCTION HISTIDINE KINASE J"/>
    <property type="match status" value="1"/>
</dbReference>
<dbReference type="EMBL" id="JAAGOH010000054">
    <property type="protein sequence ID" value="NDY93931.1"/>
    <property type="molecule type" value="Genomic_DNA"/>
</dbReference>
<feature type="region of interest" description="Disordered" evidence="16">
    <location>
        <begin position="1"/>
        <end position="21"/>
    </location>
</feature>
<dbReference type="InterPro" id="IPR003594">
    <property type="entry name" value="HATPase_dom"/>
</dbReference>
<comment type="caution">
    <text evidence="20">The sequence shown here is derived from an EMBL/GenBank/DDBJ whole genome shotgun (WGS) entry which is preliminary data.</text>
</comment>
<dbReference type="EC" id="2.7.13.3" evidence="2"/>
<evidence type="ECO:0000256" key="5">
    <source>
        <dbReference type="ARBA" id="ARBA00022729"/>
    </source>
</evidence>
<dbReference type="Gene3D" id="3.40.50.2300">
    <property type="match status" value="1"/>
</dbReference>
<evidence type="ECO:0000256" key="4">
    <source>
        <dbReference type="ARBA" id="ARBA00022679"/>
    </source>
</evidence>
<evidence type="ECO:0000256" key="15">
    <source>
        <dbReference type="PROSITE-ProRule" id="PRU00169"/>
    </source>
</evidence>
<feature type="transmembrane region" description="Helical" evidence="17">
    <location>
        <begin position="44"/>
        <end position="65"/>
    </location>
</feature>
<keyword evidence="7" id="KW-0418">Kinase</keyword>
<name>A0A7C9PKS8_9BURK</name>
<dbReference type="Pfam" id="PF00072">
    <property type="entry name" value="Response_reg"/>
    <property type="match status" value="1"/>
</dbReference>
<keyword evidence="9" id="KW-0902">Two-component regulatory system</keyword>
<feature type="compositionally biased region" description="Pro residues" evidence="16">
    <location>
        <begin position="861"/>
        <end position="877"/>
    </location>
</feature>
<keyword evidence="21" id="KW-1185">Reference proteome</keyword>
<dbReference type="FunFam" id="3.30.565.10:FF:000010">
    <property type="entry name" value="Sensor histidine kinase RcsC"/>
    <property type="match status" value="1"/>
</dbReference>
<dbReference type="InterPro" id="IPR036097">
    <property type="entry name" value="HisK_dim/P_sf"/>
</dbReference>
<evidence type="ECO:0000256" key="17">
    <source>
        <dbReference type="SAM" id="Phobius"/>
    </source>
</evidence>
<dbReference type="InterPro" id="IPR001789">
    <property type="entry name" value="Sig_transdc_resp-reg_receiver"/>
</dbReference>
<dbReference type="AlphaFoldDB" id="A0A7C9PKS8"/>
<evidence type="ECO:0000256" key="12">
    <source>
        <dbReference type="ARBA" id="ARBA00064003"/>
    </source>
</evidence>
<dbReference type="Pfam" id="PF00512">
    <property type="entry name" value="HisKA"/>
    <property type="match status" value="1"/>
</dbReference>
<dbReference type="SMART" id="SM00387">
    <property type="entry name" value="HATPase_c"/>
    <property type="match status" value="1"/>
</dbReference>
<dbReference type="SMART" id="SM00448">
    <property type="entry name" value="REC"/>
    <property type="match status" value="1"/>
</dbReference>
<dbReference type="Gene3D" id="3.30.565.10">
    <property type="entry name" value="Histidine kinase-like ATPase, C-terminal domain"/>
    <property type="match status" value="1"/>
</dbReference>
<keyword evidence="4" id="KW-0808">Transferase</keyword>
<evidence type="ECO:0000313" key="21">
    <source>
        <dbReference type="Proteomes" id="UP000484255"/>
    </source>
</evidence>
<comment type="catalytic activity">
    <reaction evidence="1">
        <text>ATP + protein L-histidine = ADP + protein N-phospho-L-histidine.</text>
        <dbReference type="EC" id="2.7.13.3"/>
    </reaction>
</comment>
<dbReference type="CDD" id="cd00082">
    <property type="entry name" value="HisKA"/>
    <property type="match status" value="1"/>
</dbReference>
<evidence type="ECO:0000256" key="13">
    <source>
        <dbReference type="ARBA" id="ARBA00068150"/>
    </source>
</evidence>
<dbReference type="SUPFAM" id="SSF55874">
    <property type="entry name" value="ATPase domain of HSP90 chaperone/DNA topoisomerase II/histidine kinase"/>
    <property type="match status" value="1"/>
</dbReference>
<accession>A0A7C9PKS8</accession>
<evidence type="ECO:0000256" key="10">
    <source>
        <dbReference type="ARBA" id="ARBA00023026"/>
    </source>
</evidence>
<gene>
    <name evidence="20" type="ORF">G3A44_22320</name>
</gene>
<dbReference type="GO" id="GO:0000155">
    <property type="term" value="F:phosphorelay sensor kinase activity"/>
    <property type="evidence" value="ECO:0007669"/>
    <property type="project" value="InterPro"/>
</dbReference>
<dbReference type="InterPro" id="IPR011006">
    <property type="entry name" value="CheY-like_superfamily"/>
</dbReference>
<dbReference type="InterPro" id="IPR005467">
    <property type="entry name" value="His_kinase_dom"/>
</dbReference>
<dbReference type="SUPFAM" id="SSF52172">
    <property type="entry name" value="CheY-like"/>
    <property type="match status" value="1"/>
</dbReference>
<evidence type="ECO:0000313" key="20">
    <source>
        <dbReference type="EMBL" id="NDY93931.1"/>
    </source>
</evidence>
<feature type="modified residue" description="4-aspartylphosphate" evidence="15">
    <location>
        <position position="767"/>
    </location>
</feature>
<evidence type="ECO:0000259" key="19">
    <source>
        <dbReference type="PROSITE" id="PS50110"/>
    </source>
</evidence>
<dbReference type="SUPFAM" id="SSF47384">
    <property type="entry name" value="Homodimeric domain of signal transducing histidine kinase"/>
    <property type="match status" value="1"/>
</dbReference>
<dbReference type="CDD" id="cd16922">
    <property type="entry name" value="HATPase_EvgS-ArcB-TorS-like"/>
    <property type="match status" value="1"/>
</dbReference>
<evidence type="ECO:0000259" key="18">
    <source>
        <dbReference type="PROSITE" id="PS50109"/>
    </source>
</evidence>
<feature type="compositionally biased region" description="Pro residues" evidence="16">
    <location>
        <begin position="1"/>
        <end position="12"/>
    </location>
</feature>
<feature type="compositionally biased region" description="Pro residues" evidence="16">
    <location>
        <begin position="682"/>
        <end position="694"/>
    </location>
</feature>
<comment type="subunit">
    <text evidence="12">At low DSF concentrations, interacts with RpfF.</text>
</comment>
<protein>
    <recommendedName>
        <fullName evidence="13">Sensory/regulatory protein RpfC</fullName>
        <ecNumber evidence="2">2.7.13.3</ecNumber>
    </recommendedName>
    <alternativeName>
        <fullName evidence="14">Virulence sensor protein BvgS</fullName>
    </alternativeName>
</protein>
<evidence type="ECO:0000256" key="14">
    <source>
        <dbReference type="ARBA" id="ARBA00070152"/>
    </source>
</evidence>
<feature type="region of interest" description="Disordered" evidence="16">
    <location>
        <begin position="852"/>
        <end position="877"/>
    </location>
</feature>
<dbReference type="InterPro" id="IPR003661">
    <property type="entry name" value="HisK_dim/P_dom"/>
</dbReference>
<dbReference type="SMART" id="SM00388">
    <property type="entry name" value="HisKA"/>
    <property type="match status" value="1"/>
</dbReference>
<feature type="region of interest" description="Disordered" evidence="16">
    <location>
        <begin position="652"/>
        <end position="716"/>
    </location>
</feature>
<dbReference type="RefSeq" id="WP_163459957.1">
    <property type="nucleotide sequence ID" value="NZ_JAAGOH010000054.1"/>
</dbReference>
<feature type="transmembrane region" description="Helical" evidence="17">
    <location>
        <begin position="231"/>
        <end position="255"/>
    </location>
</feature>
<evidence type="ECO:0000256" key="11">
    <source>
        <dbReference type="ARBA" id="ARBA00058004"/>
    </source>
</evidence>
<comment type="function">
    <text evidence="11">Member of the two-component regulatory system BvgS/BvgA. Phosphorylates BvgA via a four-step phosphorelay in response to environmental signals.</text>
</comment>
<organism evidence="20 21">
    <name type="scientific">Ideonella livida</name>
    <dbReference type="NCBI Taxonomy" id="2707176"/>
    <lineage>
        <taxon>Bacteria</taxon>
        <taxon>Pseudomonadati</taxon>
        <taxon>Pseudomonadota</taxon>
        <taxon>Betaproteobacteria</taxon>
        <taxon>Burkholderiales</taxon>
        <taxon>Sphaerotilaceae</taxon>
        <taxon>Ideonella</taxon>
    </lineage>
</organism>
<dbReference type="Proteomes" id="UP000484255">
    <property type="component" value="Unassembled WGS sequence"/>
</dbReference>
<keyword evidence="3 15" id="KW-0597">Phosphoprotein</keyword>
<sequence>MAPTPEPPPAAPPAGARPEAPPWRDELARRWRREAPVLRALLRVVWPFLVSAVFLLGLASFIFYLMSAGRAYVDGESLWSKAQKNSLISLDRYRQRCDPLHWELYEAALRVPLGDRDARLALERPQPDITAAERGFLQGRNHHDDIGGMIFLFRYGSWLPPMARAVQAWRDADAMLLEVDAQARGLREVLQAHCLPSSATQAQMDRVHDLNAELTVVQQRFSASLGEANRWLLGVAVATMALGSALLCAAGLVLARRGVCAQLQALRQADEASRAKSEFLANMSHEIRTPMNGVIGLIGVLQQSGLNDEQRETAELIRSSGYALLGILEDVLDLSKIEAGQMRLEPAALDSALLVEQVCASLDRLAQDKRVDLTFFCDPGLPPAVMGDALRLRQILHNLVGNAVKFSAREDRRGQVHVRWTRQPGPAGEPGLGLSVADDGIGISPAQQRRLFQPFVQADLSTTRRFGGTGLGLAICRELVGAMGGRIGLRSALGQGSTFEVWLPLTEAAAPEGGAAPPEASGPRLDGVSLWLVGPDSPHLQDLATLLRHAGATVTGPLPPQAGLAAWDGRPDGRQLWLLDDPTNAHPLPGWAGPLGAALPPGVRVIVLGRGQRRRMRPCRGLAALSLDANALGPRQLRQAVVHAMRLEEGAPGTTVPAAGQPGDTAPAAGQPGDTAPAAAVAPPPAAPSPPAAPPVDKSVGQWAAAPRAARPERPERLLVAEDNPANQKVIGFQLRSLGFAQVDLAADGVQALRLYEAGGHALILTDLHMPEMDGYQLAQAVREREARAGAATARLGGSGPRVPIVALTANAQAGEAERCRQRGMDDFLTKPTSLASLEATLARWLPPAAVPAAAPAAAPTRPPAAPAPDGPNRPHA</sequence>
<keyword evidence="17" id="KW-0472">Membrane</keyword>
<evidence type="ECO:0000256" key="9">
    <source>
        <dbReference type="ARBA" id="ARBA00023012"/>
    </source>
</evidence>
<evidence type="ECO:0000256" key="7">
    <source>
        <dbReference type="ARBA" id="ARBA00022777"/>
    </source>
</evidence>
<feature type="domain" description="Histidine kinase" evidence="18">
    <location>
        <begin position="282"/>
        <end position="507"/>
    </location>
</feature>
<dbReference type="Gene3D" id="1.10.287.130">
    <property type="match status" value="1"/>
</dbReference>
<evidence type="ECO:0000256" key="2">
    <source>
        <dbReference type="ARBA" id="ARBA00012438"/>
    </source>
</evidence>
<dbReference type="PROSITE" id="PS50109">
    <property type="entry name" value="HIS_KIN"/>
    <property type="match status" value="1"/>
</dbReference>
<dbReference type="CDD" id="cd17546">
    <property type="entry name" value="REC_hyHK_CKI1_RcsC-like"/>
    <property type="match status" value="1"/>
</dbReference>